<feature type="signal peptide" evidence="1">
    <location>
        <begin position="1"/>
        <end position="18"/>
    </location>
</feature>
<evidence type="ECO:0000256" key="1">
    <source>
        <dbReference type="SAM" id="SignalP"/>
    </source>
</evidence>
<organism evidence="2 3">
    <name type="scientific">Bugula neritina</name>
    <name type="common">Brown bryozoan</name>
    <name type="synonym">Sertularia neritina</name>
    <dbReference type="NCBI Taxonomy" id="10212"/>
    <lineage>
        <taxon>Eukaryota</taxon>
        <taxon>Metazoa</taxon>
        <taxon>Spiralia</taxon>
        <taxon>Lophotrochozoa</taxon>
        <taxon>Bryozoa</taxon>
        <taxon>Gymnolaemata</taxon>
        <taxon>Cheilostomatida</taxon>
        <taxon>Flustrina</taxon>
        <taxon>Buguloidea</taxon>
        <taxon>Bugulidae</taxon>
        <taxon>Bugula</taxon>
    </lineage>
</organism>
<protein>
    <submittedName>
        <fullName evidence="2">Uncharacterized protein</fullName>
    </submittedName>
</protein>
<keyword evidence="3" id="KW-1185">Reference proteome</keyword>
<accession>A0A7J7JET0</accession>
<dbReference type="EMBL" id="VXIV02002559">
    <property type="protein sequence ID" value="KAF6024547.1"/>
    <property type="molecule type" value="Genomic_DNA"/>
</dbReference>
<dbReference type="Proteomes" id="UP000593567">
    <property type="component" value="Unassembled WGS sequence"/>
</dbReference>
<reference evidence="2" key="1">
    <citation type="submission" date="2020-06" db="EMBL/GenBank/DDBJ databases">
        <title>Draft genome of Bugula neritina, a colonial animal packing powerful symbionts and potential medicines.</title>
        <authorList>
            <person name="Rayko M."/>
        </authorList>
    </citation>
    <scope>NUCLEOTIDE SEQUENCE [LARGE SCALE GENOMIC DNA]</scope>
    <source>
        <strain evidence="2">Kwan_BN1</strain>
    </source>
</reference>
<evidence type="ECO:0000313" key="3">
    <source>
        <dbReference type="Proteomes" id="UP000593567"/>
    </source>
</evidence>
<dbReference type="AlphaFoldDB" id="A0A7J7JET0"/>
<feature type="chain" id="PRO_5029606023" evidence="1">
    <location>
        <begin position="19"/>
        <end position="225"/>
    </location>
</feature>
<sequence>MKLFAAVTLVLAIGAVFSAPLTEEEEKRNILAGASGLLNTLGGLVGGSSGGASGIISGLTGLLGGSGGSGGAAGLLGGLSGLLGGGGATGGAAGSTGAAATGGAATTGTAAATGGAAAGTAGAAGAAGAAGGLPIGAISGLTDGVLNLANSIISGGRNDPHAGTDSHHNAAEHGAQSAILKALQNGISYNSSKPYARNRMIKFIFNEMQFLYKHRVILYMILLFS</sequence>
<keyword evidence="1" id="KW-0732">Signal</keyword>
<gene>
    <name evidence="2" type="ORF">EB796_017107</name>
</gene>
<evidence type="ECO:0000313" key="2">
    <source>
        <dbReference type="EMBL" id="KAF6024547.1"/>
    </source>
</evidence>
<name>A0A7J7JET0_BUGNE</name>
<proteinExistence type="predicted"/>
<comment type="caution">
    <text evidence="2">The sequence shown here is derived from an EMBL/GenBank/DDBJ whole genome shotgun (WGS) entry which is preliminary data.</text>
</comment>